<dbReference type="EMBL" id="MBLM01000130">
    <property type="protein sequence ID" value="OHV33685.1"/>
    <property type="molecule type" value="Genomic_DNA"/>
</dbReference>
<protein>
    <recommendedName>
        <fullName evidence="1">Novel STAND NTPase 1 domain-containing protein</fullName>
    </recommendedName>
</protein>
<dbReference type="InterPro" id="IPR011990">
    <property type="entry name" value="TPR-like_helical_dom_sf"/>
</dbReference>
<evidence type="ECO:0000259" key="1">
    <source>
        <dbReference type="Pfam" id="PF20703"/>
    </source>
</evidence>
<proteinExistence type="predicted"/>
<name>A0A1S1QK90_9ACTN</name>
<dbReference type="InterPro" id="IPR019734">
    <property type="entry name" value="TPR_rpt"/>
</dbReference>
<dbReference type="SMART" id="SM00028">
    <property type="entry name" value="TPR"/>
    <property type="match status" value="5"/>
</dbReference>
<accession>A0A1S1QK90</accession>
<gene>
    <name evidence="2" type="ORF">CC117_04690</name>
</gene>
<sequence>MGPRSYRADEEDLFFGRERESIEVATLWSAHRLLVLYGASGVGKTSLVAAGVVAQVAGGSAEILPPGRVSHSSPVPTAARSQHNPYTFALLSSWSPHDSPNQLSGISVTEFLERRTERRDRYGDPLPLFAVIDRFEDVFRDHPSRQKYRGEFIEHLADAVRAIPRLRLLISIREDSLASLLPHEAVISGESRTRFRVDSLSVEAAVRAVARPLAGSGRSFAPGVAERLVEDLCTSDFTDRLGNTTVFRSETVEPVQMQVVCSALWDALPADVSVITEKHLRDHGDVRRTVADFCLRAIADVARDHGLTELDLRDWLARSFLTELGTRNTVYEGNGQTAGMENSVVHALVDRHLLKVEWRSGSRWFELQHDRLIEPVRAGVRHSFDSDDGQPGQAIDYLRAAEWALADGELELANKHALEAVRLAEGDPRTLGEAESFLGNLAYQSDRYEDAEKRYRRAAVLFELVQDSTAVGMLLAAIGQLLLRAGRHAEALSDLQGAVTRLQGDVMLRTELAHALRQAGQLRGAEGAYGGVLSYAPTTVDALAGRGAVRTELGDFAGALADLDNLARLRPAVAKRPPVLAARAHALAELGRIDEARALATEALAKEPADGAIRWRAGVVAARSGDTMRAVAHLRAALENADPPLMPHQRAGARQLLDELAPEQEDG</sequence>
<dbReference type="SUPFAM" id="SSF48452">
    <property type="entry name" value="TPR-like"/>
    <property type="match status" value="1"/>
</dbReference>
<keyword evidence="3" id="KW-1185">Reference proteome</keyword>
<feature type="domain" description="Novel STAND NTPase 1" evidence="1">
    <location>
        <begin position="2"/>
        <end position="374"/>
    </location>
</feature>
<dbReference type="InterPro" id="IPR027417">
    <property type="entry name" value="P-loop_NTPase"/>
</dbReference>
<evidence type="ECO:0000313" key="2">
    <source>
        <dbReference type="EMBL" id="OHV33685.1"/>
    </source>
</evidence>
<dbReference type="Pfam" id="PF13432">
    <property type="entry name" value="TPR_16"/>
    <property type="match status" value="3"/>
</dbReference>
<organism evidence="2 3">
    <name type="scientific">Parafrankia colletiae</name>
    <dbReference type="NCBI Taxonomy" id="573497"/>
    <lineage>
        <taxon>Bacteria</taxon>
        <taxon>Bacillati</taxon>
        <taxon>Actinomycetota</taxon>
        <taxon>Actinomycetes</taxon>
        <taxon>Frankiales</taxon>
        <taxon>Frankiaceae</taxon>
        <taxon>Parafrankia</taxon>
    </lineage>
</organism>
<dbReference type="Pfam" id="PF20703">
    <property type="entry name" value="nSTAND1"/>
    <property type="match status" value="1"/>
</dbReference>
<evidence type="ECO:0000313" key="3">
    <source>
        <dbReference type="Proteomes" id="UP000179627"/>
    </source>
</evidence>
<dbReference type="Gene3D" id="3.40.50.300">
    <property type="entry name" value="P-loop containing nucleotide triphosphate hydrolases"/>
    <property type="match status" value="1"/>
</dbReference>
<reference evidence="3" key="1">
    <citation type="submission" date="2016-07" db="EMBL/GenBank/DDBJ databases">
        <title>Sequence Frankia sp. strain CcI1.17.</title>
        <authorList>
            <person name="Ghodhbane-Gtari F."/>
            <person name="Swanson E."/>
            <person name="Gueddou A."/>
            <person name="Morris K."/>
            <person name="Hezbri K."/>
            <person name="Ktari A."/>
            <person name="Nouioui I."/>
            <person name="Abebe-Akele F."/>
            <person name="Simpson S."/>
            <person name="Thomas K."/>
            <person name="Gtari M."/>
            <person name="Tisa L.S."/>
            <person name="Hurst S."/>
        </authorList>
    </citation>
    <scope>NUCLEOTIDE SEQUENCE [LARGE SCALE GENOMIC DNA]</scope>
    <source>
        <strain evidence="3">Cc1.17</strain>
    </source>
</reference>
<dbReference type="InterPro" id="IPR049052">
    <property type="entry name" value="nSTAND1"/>
</dbReference>
<dbReference type="Gene3D" id="1.25.40.10">
    <property type="entry name" value="Tetratricopeptide repeat domain"/>
    <property type="match status" value="2"/>
</dbReference>
<dbReference type="AlphaFoldDB" id="A0A1S1QK90"/>
<comment type="caution">
    <text evidence="2">The sequence shown here is derived from an EMBL/GenBank/DDBJ whole genome shotgun (WGS) entry which is preliminary data.</text>
</comment>
<dbReference type="Proteomes" id="UP000179627">
    <property type="component" value="Unassembled WGS sequence"/>
</dbReference>